<dbReference type="InterPro" id="IPR039900">
    <property type="entry name" value="Pat1-like"/>
</dbReference>
<dbReference type="GO" id="GO:0003723">
    <property type="term" value="F:RNA binding"/>
    <property type="evidence" value="ECO:0007669"/>
    <property type="project" value="UniProtKB-KW"/>
</dbReference>
<evidence type="ECO:0000259" key="8">
    <source>
        <dbReference type="Pfam" id="PF09770"/>
    </source>
</evidence>
<feature type="region of interest" description="Disordered" evidence="7">
    <location>
        <begin position="420"/>
        <end position="447"/>
    </location>
</feature>
<name>A0A9P8A993_MORAP</name>
<evidence type="ECO:0000313" key="10">
    <source>
        <dbReference type="Proteomes" id="UP000717515"/>
    </source>
</evidence>
<protein>
    <recommendedName>
        <fullName evidence="8">mRNA decay factor PAT1 domain-containing protein</fullName>
    </recommendedName>
</protein>
<comment type="caution">
    <text evidence="9">The sequence shown here is derived from an EMBL/GenBank/DDBJ whole genome shotgun (WGS) entry which is preliminary data.</text>
</comment>
<feature type="region of interest" description="Disordered" evidence="7">
    <location>
        <begin position="348"/>
        <end position="395"/>
    </location>
</feature>
<sequence>MSDFFGFNAVMPGRQGGRVALNLEEQQELDRQVQKYALETGEDFEIYDYGETYDNLADDLEETRDDLNDETFGAVGSDEGKSIAFFSPTSFCCDHLWKDRNDKCRIKHPFSVWTDFDFARNTRQIAPALKKEEELYIKQNDHAGARRSSFASLWENDGNAQQDNFKKGLPEPSQAASSIWGSFGNTGAGMDIGAGNGGFTHDPVFGAGTFALSRPGFGGNQPSLEEIEAQLLRTAGAQAQVPMQQERKMMSLEEVEAALMNINGGRPIYSEAMVAEQQARQARIEQRREERLAKQAEIAKHNGLMTQSDKDFINRIQISQLVTDDPYADDFYCQVYTALRNRHLQQMGIPGNMADNEPGQNDNRRRGGNGRTEQRMQQQVQRIVSDAKRNPKRTNVTVEGALGKIAVNSVLNPRQLLQVSKRASSSNENAGGSSPKPPSPGPVSTKSHTVLGWIENVYTYVLALEQKRRQQPPPPRMGEEEIAGEAIRRWNEEYAIIARKMWNELRITVPIGIVHPHPFISILNYSKGKKVIPRVLRHLLPEQTLTLLTMLVANFESLNVCKSEVYADAQANQEIELFMNTIVPPLLGFVSEAPFRIVVGLLALFIERNNMVWVARSKPGLAFLTLFLSRAEILKQGQGNYPIPDEREINQWNELYNRLFSQLQTHFSALFMPKATMAEDVHVWRFLAAMAVGAAVEQQHVLVTEVREQVLENVIAAQTTRMAPEKAVQRIANVNLFLHALGLDASQVSVPGM</sequence>
<reference evidence="9" key="1">
    <citation type="submission" date="2021-07" db="EMBL/GenBank/DDBJ databases">
        <title>Draft genome of Mortierella alpina, strain LL118, isolated from an aspen leaf litter sample.</title>
        <authorList>
            <person name="Yang S."/>
            <person name="Vinatzer B.A."/>
        </authorList>
    </citation>
    <scope>NUCLEOTIDE SEQUENCE</scope>
    <source>
        <strain evidence="9">LL118</strain>
    </source>
</reference>
<evidence type="ECO:0000256" key="5">
    <source>
        <dbReference type="ARBA" id="ARBA00022884"/>
    </source>
</evidence>
<evidence type="ECO:0000313" key="9">
    <source>
        <dbReference type="EMBL" id="KAG9327043.1"/>
    </source>
</evidence>
<comment type="subcellular location">
    <subcellularLocation>
        <location evidence="2">Cytoplasm</location>
        <location evidence="2">P-body</location>
    </subcellularLocation>
    <subcellularLocation>
        <location evidence="1">Nucleus</location>
    </subcellularLocation>
</comment>
<keyword evidence="5" id="KW-0694">RNA-binding</keyword>
<keyword evidence="4" id="KW-0963">Cytoplasm</keyword>
<feature type="domain" description="mRNA decay factor PAT1" evidence="8">
    <location>
        <begin position="4"/>
        <end position="149"/>
    </location>
</feature>
<dbReference type="Pfam" id="PF09770">
    <property type="entry name" value="PAT1"/>
    <property type="match status" value="2"/>
</dbReference>
<feature type="compositionally biased region" description="Low complexity" evidence="7">
    <location>
        <begin position="423"/>
        <end position="434"/>
    </location>
</feature>
<comment type="similarity">
    <text evidence="3">Belongs to the PAT1 family.</text>
</comment>
<dbReference type="GO" id="GO:0005634">
    <property type="term" value="C:nucleus"/>
    <property type="evidence" value="ECO:0007669"/>
    <property type="project" value="UniProtKB-SubCell"/>
</dbReference>
<dbReference type="GO" id="GO:0033962">
    <property type="term" value="P:P-body assembly"/>
    <property type="evidence" value="ECO:0007669"/>
    <property type="project" value="TreeGrafter"/>
</dbReference>
<proteinExistence type="inferred from homology"/>
<dbReference type="AlphaFoldDB" id="A0A9P8A993"/>
<dbReference type="GO" id="GO:0000932">
    <property type="term" value="C:P-body"/>
    <property type="evidence" value="ECO:0007669"/>
    <property type="project" value="UniProtKB-SubCell"/>
</dbReference>
<accession>A0A9P8A993</accession>
<feature type="domain" description="mRNA decay factor PAT1" evidence="8">
    <location>
        <begin position="273"/>
        <end position="745"/>
    </location>
</feature>
<dbReference type="PANTHER" id="PTHR21551">
    <property type="entry name" value="TOPOISOMERASE II-ASSOCIATED PROTEIN PAT1"/>
    <property type="match status" value="1"/>
</dbReference>
<evidence type="ECO:0000256" key="4">
    <source>
        <dbReference type="ARBA" id="ARBA00022490"/>
    </source>
</evidence>
<keyword evidence="6" id="KW-0539">Nucleus</keyword>
<gene>
    <name evidence="9" type="ORF">KVV02_006520</name>
</gene>
<dbReference type="GO" id="GO:0000290">
    <property type="term" value="P:deadenylation-dependent decapping of nuclear-transcribed mRNA"/>
    <property type="evidence" value="ECO:0007669"/>
    <property type="project" value="InterPro"/>
</dbReference>
<evidence type="ECO:0000256" key="6">
    <source>
        <dbReference type="ARBA" id="ARBA00023242"/>
    </source>
</evidence>
<dbReference type="PANTHER" id="PTHR21551:SF0">
    <property type="entry name" value="PROTEIN ASSOCIATED WITH TOPO II RELATED-1, ISOFORM A"/>
    <property type="match status" value="1"/>
</dbReference>
<evidence type="ECO:0000256" key="1">
    <source>
        <dbReference type="ARBA" id="ARBA00004123"/>
    </source>
</evidence>
<dbReference type="Proteomes" id="UP000717515">
    <property type="component" value="Unassembled WGS sequence"/>
</dbReference>
<organism evidence="9 10">
    <name type="scientific">Mortierella alpina</name>
    <name type="common">Oleaginous fungus</name>
    <name type="synonym">Mortierella renispora</name>
    <dbReference type="NCBI Taxonomy" id="64518"/>
    <lineage>
        <taxon>Eukaryota</taxon>
        <taxon>Fungi</taxon>
        <taxon>Fungi incertae sedis</taxon>
        <taxon>Mucoromycota</taxon>
        <taxon>Mortierellomycotina</taxon>
        <taxon>Mortierellomycetes</taxon>
        <taxon>Mortierellales</taxon>
        <taxon>Mortierellaceae</taxon>
        <taxon>Mortierella</taxon>
    </lineage>
</organism>
<dbReference type="InterPro" id="IPR019167">
    <property type="entry name" value="PAT1_dom"/>
</dbReference>
<evidence type="ECO:0000256" key="2">
    <source>
        <dbReference type="ARBA" id="ARBA00004201"/>
    </source>
</evidence>
<dbReference type="EMBL" id="JAIFTL010000010">
    <property type="protein sequence ID" value="KAG9327043.1"/>
    <property type="molecule type" value="Genomic_DNA"/>
</dbReference>
<evidence type="ECO:0000256" key="7">
    <source>
        <dbReference type="SAM" id="MobiDB-lite"/>
    </source>
</evidence>
<evidence type="ECO:0000256" key="3">
    <source>
        <dbReference type="ARBA" id="ARBA00009138"/>
    </source>
</evidence>